<evidence type="ECO:0000313" key="2">
    <source>
        <dbReference type="EMBL" id="KAK7088354.1"/>
    </source>
</evidence>
<proteinExistence type="predicted"/>
<dbReference type="Proteomes" id="UP001374579">
    <property type="component" value="Unassembled WGS sequence"/>
</dbReference>
<keyword evidence="3" id="KW-1185">Reference proteome</keyword>
<comment type="caution">
    <text evidence="2">The sequence shown here is derived from an EMBL/GenBank/DDBJ whole genome shotgun (WGS) entry which is preliminary data.</text>
</comment>
<reference evidence="2 3" key="1">
    <citation type="submission" date="2024-02" db="EMBL/GenBank/DDBJ databases">
        <title>Chromosome-scale genome assembly of the rough periwinkle Littorina saxatilis.</title>
        <authorList>
            <person name="De Jode A."/>
            <person name="Faria R."/>
            <person name="Formenti G."/>
            <person name="Sims Y."/>
            <person name="Smith T.P."/>
            <person name="Tracey A."/>
            <person name="Wood J.M.D."/>
            <person name="Zagrodzka Z.B."/>
            <person name="Johannesson K."/>
            <person name="Butlin R.K."/>
            <person name="Leder E.H."/>
        </authorList>
    </citation>
    <scope>NUCLEOTIDE SEQUENCE [LARGE SCALE GENOMIC DNA]</scope>
    <source>
        <strain evidence="2">Snail1</strain>
        <tissue evidence="2">Muscle</tissue>
    </source>
</reference>
<feature type="compositionally biased region" description="Polar residues" evidence="1">
    <location>
        <begin position="45"/>
        <end position="68"/>
    </location>
</feature>
<feature type="region of interest" description="Disordered" evidence="1">
    <location>
        <begin position="45"/>
        <end position="115"/>
    </location>
</feature>
<accession>A0AAN9FXG9</accession>
<organism evidence="2 3">
    <name type="scientific">Littorina saxatilis</name>
    <dbReference type="NCBI Taxonomy" id="31220"/>
    <lineage>
        <taxon>Eukaryota</taxon>
        <taxon>Metazoa</taxon>
        <taxon>Spiralia</taxon>
        <taxon>Lophotrochozoa</taxon>
        <taxon>Mollusca</taxon>
        <taxon>Gastropoda</taxon>
        <taxon>Caenogastropoda</taxon>
        <taxon>Littorinimorpha</taxon>
        <taxon>Littorinoidea</taxon>
        <taxon>Littorinidae</taxon>
        <taxon>Littorina</taxon>
    </lineage>
</organism>
<protein>
    <submittedName>
        <fullName evidence="2">Uncharacterized protein</fullName>
    </submittedName>
</protein>
<sequence>MADPGYACLADMLPSGSIHAAEASTIKPNPYDPSYASADQIGISTDPQRVAYNPSTNSLKSRSANQHSDIPLQPAEPANKPHDNGVDDYNVLGGQGATSGPDPTYSHINKVNKNQ</sequence>
<evidence type="ECO:0000313" key="3">
    <source>
        <dbReference type="Proteomes" id="UP001374579"/>
    </source>
</evidence>
<dbReference type="AlphaFoldDB" id="A0AAN9FXG9"/>
<feature type="compositionally biased region" description="Polar residues" evidence="1">
    <location>
        <begin position="106"/>
        <end position="115"/>
    </location>
</feature>
<dbReference type="EMBL" id="JBAMIC010004070">
    <property type="protein sequence ID" value="KAK7088354.1"/>
    <property type="molecule type" value="Genomic_DNA"/>
</dbReference>
<evidence type="ECO:0000256" key="1">
    <source>
        <dbReference type="SAM" id="MobiDB-lite"/>
    </source>
</evidence>
<name>A0AAN9FXG9_9CAEN</name>
<gene>
    <name evidence="2" type="ORF">V1264_022281</name>
</gene>